<proteinExistence type="predicted"/>
<dbReference type="AlphaFoldDB" id="A0A2H0RD44"/>
<evidence type="ECO:0000256" key="1">
    <source>
        <dbReference type="SAM" id="Phobius"/>
    </source>
</evidence>
<dbReference type="EMBL" id="PCXV01000003">
    <property type="protein sequence ID" value="PIR44393.1"/>
    <property type="molecule type" value="Genomic_DNA"/>
</dbReference>
<feature type="transmembrane region" description="Helical" evidence="1">
    <location>
        <begin position="7"/>
        <end position="25"/>
    </location>
</feature>
<reference evidence="2 3" key="1">
    <citation type="submission" date="2017-09" db="EMBL/GenBank/DDBJ databases">
        <title>Depth-based differentiation of microbial function through sediment-hosted aquifers and enrichment of novel symbionts in the deep terrestrial subsurface.</title>
        <authorList>
            <person name="Probst A.J."/>
            <person name="Ladd B."/>
            <person name="Jarett J.K."/>
            <person name="Geller-Mcgrath D.E."/>
            <person name="Sieber C.M."/>
            <person name="Emerson J.B."/>
            <person name="Anantharaman K."/>
            <person name="Thomas B.C."/>
            <person name="Malmstrom R."/>
            <person name="Stieglmeier M."/>
            <person name="Klingl A."/>
            <person name="Woyke T."/>
            <person name="Ryan C.M."/>
            <person name="Banfield J.F."/>
        </authorList>
    </citation>
    <scope>NUCLEOTIDE SEQUENCE [LARGE SCALE GENOMIC DNA]</scope>
    <source>
        <strain evidence="2">CG10_big_fil_rev_8_21_14_0_10_31_9</strain>
    </source>
</reference>
<keyword evidence="1" id="KW-0812">Transmembrane</keyword>
<keyword evidence="1" id="KW-0472">Membrane</keyword>
<evidence type="ECO:0000313" key="2">
    <source>
        <dbReference type="EMBL" id="PIR44393.1"/>
    </source>
</evidence>
<gene>
    <name evidence="2" type="ORF">COV23_00070</name>
</gene>
<comment type="caution">
    <text evidence="2">The sequence shown here is derived from an EMBL/GenBank/DDBJ whole genome shotgun (WGS) entry which is preliminary data.</text>
</comment>
<keyword evidence="1" id="KW-1133">Transmembrane helix</keyword>
<accession>A0A2H0RD44</accession>
<sequence length="267" mass="29956">MSKKIKTIISIIIMAVAIIGAFFIMRNSFPSVSVEENKKEWFKSSGPDLNELNSSGIFQKVGEFGIGNNSLAQKNNLTESISGSLFNQLGSVDTLNQIKSNPKGSIELMSGKISDDVMFKMQTDLNFITTIDDSVLKISNNTSVSAKKEYLNNITNVINNDFAGFNKMYLEIIIDTYQKLDSSSAIQASNIYRKLSQDFINTSVPKDWVDIHKEMIINYKNSEIIYSAMANYQNDPIKGYMVLEAIQSLVNKSKQIQDELIKKVKNI</sequence>
<dbReference type="Proteomes" id="UP000231602">
    <property type="component" value="Unassembled WGS sequence"/>
</dbReference>
<evidence type="ECO:0000313" key="3">
    <source>
        <dbReference type="Proteomes" id="UP000231602"/>
    </source>
</evidence>
<name>A0A2H0RD44_9BACT</name>
<protein>
    <submittedName>
        <fullName evidence="2">Uncharacterized protein</fullName>
    </submittedName>
</protein>
<organism evidence="2 3">
    <name type="scientific">Candidatus Wolfebacteria bacterium CG10_big_fil_rev_8_21_14_0_10_31_9</name>
    <dbReference type="NCBI Taxonomy" id="1975070"/>
    <lineage>
        <taxon>Bacteria</taxon>
        <taxon>Candidatus Wolfeibacteriota</taxon>
    </lineage>
</organism>